<evidence type="ECO:0000256" key="2">
    <source>
        <dbReference type="ARBA" id="ARBA00005745"/>
    </source>
</evidence>
<dbReference type="Pfam" id="PF00482">
    <property type="entry name" value="T2SSF"/>
    <property type="match status" value="2"/>
</dbReference>
<dbReference type="GO" id="GO:0005886">
    <property type="term" value="C:plasma membrane"/>
    <property type="evidence" value="ECO:0007669"/>
    <property type="project" value="UniProtKB-SubCell"/>
</dbReference>
<dbReference type="Gene3D" id="1.20.81.30">
    <property type="entry name" value="Type II secretion system (T2SS), domain F"/>
    <property type="match status" value="2"/>
</dbReference>
<evidence type="ECO:0000313" key="9">
    <source>
        <dbReference type="EMBL" id="ROH85783.1"/>
    </source>
</evidence>
<keyword evidence="5 7" id="KW-1133">Transmembrane helix</keyword>
<feature type="domain" description="Type II secretion system protein GspF" evidence="8">
    <location>
        <begin position="270"/>
        <end position="391"/>
    </location>
</feature>
<keyword evidence="10" id="KW-1185">Reference proteome</keyword>
<dbReference type="Proteomes" id="UP000275137">
    <property type="component" value="Unassembled WGS sequence"/>
</dbReference>
<dbReference type="InterPro" id="IPR003004">
    <property type="entry name" value="GspF/PilC"/>
</dbReference>
<dbReference type="RefSeq" id="WP_123237557.1">
    <property type="nucleotide sequence ID" value="NZ_RJVP01000004.1"/>
</dbReference>
<feature type="domain" description="Type II secretion system protein GspF" evidence="8">
    <location>
        <begin position="65"/>
        <end position="188"/>
    </location>
</feature>
<feature type="transmembrane region" description="Helical" evidence="7">
    <location>
        <begin position="164"/>
        <end position="187"/>
    </location>
</feature>
<dbReference type="PANTHER" id="PTHR30012:SF4">
    <property type="entry name" value="MSHA BIOGENESIS PROTEIN MSHG"/>
    <property type="match status" value="1"/>
</dbReference>
<proteinExistence type="inferred from homology"/>
<comment type="caution">
    <text evidence="9">The sequence shown here is derived from an EMBL/GenBank/DDBJ whole genome shotgun (WGS) entry which is preliminary data.</text>
</comment>
<reference evidence="9 10" key="1">
    <citation type="submission" date="2018-10" db="EMBL/GenBank/DDBJ databases">
        <authorList>
            <person name="Chen W.-M."/>
        </authorList>
    </citation>
    <scope>NUCLEOTIDE SEQUENCE [LARGE SCALE GENOMIC DNA]</scope>
    <source>
        <strain evidence="9 10">H-5</strain>
    </source>
</reference>
<feature type="transmembrane region" description="Helical" evidence="7">
    <location>
        <begin position="372"/>
        <end position="393"/>
    </location>
</feature>
<name>A0A3N0UZ60_9PROT</name>
<dbReference type="InterPro" id="IPR042094">
    <property type="entry name" value="T2SS_GspF_sf"/>
</dbReference>
<dbReference type="PANTHER" id="PTHR30012">
    <property type="entry name" value="GENERAL SECRETION PATHWAY PROTEIN"/>
    <property type="match status" value="1"/>
</dbReference>
<sequence length="401" mass="44549">MMMLSFHYRAIDREGRLCRGQLHASHDRELTLRLHQQGLELVSFRVSRKRASSTIRVNQRELLTFCIQLEQLLSAGVPMLQALDDIRAACEPGGLQLLLAALIQQIESGQSLSQAMHAYPGIFGPVFINLVAAGEHSGQLTLILQQLASSLSWEQALRSQGKHLLAYPAFVLVVVLAVVIFLLNYMVPQMASFLSSLGQELPLQTRILIASADLMRAYWPWILSVLAGLTFVTPVMLRRHPGAALYWDRLTLRLPVCGELLKKMQMARYARNFSLMYQAGIPVLQILALCRALVSNRSLALALHHIEQHIHAGTGLAESFQRTGSMPALVVRMVRVGEQTGALDRALLNVSRFYEREVNDAVDTLLRLVEPLLTVILGLLLAGIMFAVLSPVYDSLGHLPL</sequence>
<keyword evidence="3" id="KW-1003">Cell membrane</keyword>
<dbReference type="EMBL" id="RJVP01000004">
    <property type="protein sequence ID" value="ROH85783.1"/>
    <property type="molecule type" value="Genomic_DNA"/>
</dbReference>
<dbReference type="PRINTS" id="PR00812">
    <property type="entry name" value="BCTERIALGSPF"/>
</dbReference>
<evidence type="ECO:0000256" key="7">
    <source>
        <dbReference type="SAM" id="Phobius"/>
    </source>
</evidence>
<evidence type="ECO:0000259" key="8">
    <source>
        <dbReference type="Pfam" id="PF00482"/>
    </source>
</evidence>
<dbReference type="InterPro" id="IPR018076">
    <property type="entry name" value="T2SS_GspF_dom"/>
</dbReference>
<dbReference type="GO" id="GO:0015628">
    <property type="term" value="P:protein secretion by the type II secretion system"/>
    <property type="evidence" value="ECO:0007669"/>
    <property type="project" value="TreeGrafter"/>
</dbReference>
<feature type="transmembrane region" description="Helical" evidence="7">
    <location>
        <begin position="218"/>
        <end position="237"/>
    </location>
</feature>
<protein>
    <submittedName>
        <fullName evidence="9">Type II secretion system F family protein</fullName>
    </submittedName>
</protein>
<evidence type="ECO:0000256" key="1">
    <source>
        <dbReference type="ARBA" id="ARBA00004651"/>
    </source>
</evidence>
<accession>A0A3N0UZ60</accession>
<gene>
    <name evidence="9" type="ORF">ED236_08555</name>
</gene>
<evidence type="ECO:0000256" key="6">
    <source>
        <dbReference type="ARBA" id="ARBA00023136"/>
    </source>
</evidence>
<evidence type="ECO:0000256" key="4">
    <source>
        <dbReference type="ARBA" id="ARBA00022692"/>
    </source>
</evidence>
<comment type="similarity">
    <text evidence="2">Belongs to the GSP F family.</text>
</comment>
<keyword evidence="6 7" id="KW-0472">Membrane</keyword>
<feature type="transmembrane region" description="Helical" evidence="7">
    <location>
        <begin position="273"/>
        <end position="294"/>
    </location>
</feature>
<keyword evidence="4 7" id="KW-0812">Transmembrane</keyword>
<organism evidence="9 10">
    <name type="scientific">Pseudomethylobacillus aquaticus</name>
    <dbReference type="NCBI Taxonomy" id="2676064"/>
    <lineage>
        <taxon>Bacteria</taxon>
        <taxon>Pseudomonadati</taxon>
        <taxon>Pseudomonadota</taxon>
        <taxon>Betaproteobacteria</taxon>
        <taxon>Nitrosomonadales</taxon>
        <taxon>Methylophilaceae</taxon>
        <taxon>Pseudomethylobacillus</taxon>
    </lineage>
</organism>
<evidence type="ECO:0000313" key="10">
    <source>
        <dbReference type="Proteomes" id="UP000275137"/>
    </source>
</evidence>
<evidence type="ECO:0000256" key="5">
    <source>
        <dbReference type="ARBA" id="ARBA00022989"/>
    </source>
</evidence>
<evidence type="ECO:0000256" key="3">
    <source>
        <dbReference type="ARBA" id="ARBA00022475"/>
    </source>
</evidence>
<comment type="subcellular location">
    <subcellularLocation>
        <location evidence="1">Cell membrane</location>
        <topology evidence="1">Multi-pass membrane protein</topology>
    </subcellularLocation>
</comment>
<dbReference type="AlphaFoldDB" id="A0A3N0UZ60"/>